<accession>A0A5B0M1J7</accession>
<feature type="transmembrane region" description="Helical" evidence="1">
    <location>
        <begin position="20"/>
        <end position="41"/>
    </location>
</feature>
<keyword evidence="1" id="KW-1133">Transmembrane helix</keyword>
<evidence type="ECO:0000256" key="1">
    <source>
        <dbReference type="SAM" id="Phobius"/>
    </source>
</evidence>
<evidence type="ECO:0000313" key="2">
    <source>
        <dbReference type="EMBL" id="KAA1070712.1"/>
    </source>
</evidence>
<dbReference type="AlphaFoldDB" id="A0A5B0M1J7"/>
<gene>
    <name evidence="2" type="ORF">PGT21_021867</name>
</gene>
<reference evidence="2 3" key="1">
    <citation type="submission" date="2019-05" db="EMBL/GenBank/DDBJ databases">
        <title>Emergence of the Ug99 lineage of the wheat stem rust pathogen through somatic hybridization.</title>
        <authorList>
            <person name="Li F."/>
            <person name="Upadhyaya N.M."/>
            <person name="Sperschneider J."/>
            <person name="Matny O."/>
            <person name="Nguyen-Phuc H."/>
            <person name="Mago R."/>
            <person name="Raley C."/>
            <person name="Miller M.E."/>
            <person name="Silverstein K.A.T."/>
            <person name="Henningsen E."/>
            <person name="Hirsch C.D."/>
            <person name="Visser B."/>
            <person name="Pretorius Z.A."/>
            <person name="Steffenson B.J."/>
            <person name="Schwessinger B."/>
            <person name="Dodds P.N."/>
            <person name="Figueroa M."/>
        </authorList>
    </citation>
    <scope>NUCLEOTIDE SEQUENCE [LARGE SCALE GENOMIC DNA]</scope>
    <source>
        <strain evidence="2">21-0</strain>
    </source>
</reference>
<keyword evidence="1" id="KW-0472">Membrane</keyword>
<proteinExistence type="predicted"/>
<keyword evidence="3" id="KW-1185">Reference proteome</keyword>
<sequence length="89" mass="9646">MPSDDDLFQAEEQKEEGTSSVLMSLIGAAAAMYLLDLVGVLNDDWIDLSIGSGSVGPADCCSSQLDYLYRSHQSKAEDRPRSPSTFVDK</sequence>
<name>A0A5B0M1J7_PUCGR</name>
<dbReference type="Proteomes" id="UP000324748">
    <property type="component" value="Unassembled WGS sequence"/>
</dbReference>
<organism evidence="2 3">
    <name type="scientific">Puccinia graminis f. sp. tritici</name>
    <dbReference type="NCBI Taxonomy" id="56615"/>
    <lineage>
        <taxon>Eukaryota</taxon>
        <taxon>Fungi</taxon>
        <taxon>Dikarya</taxon>
        <taxon>Basidiomycota</taxon>
        <taxon>Pucciniomycotina</taxon>
        <taxon>Pucciniomycetes</taxon>
        <taxon>Pucciniales</taxon>
        <taxon>Pucciniaceae</taxon>
        <taxon>Puccinia</taxon>
    </lineage>
</organism>
<dbReference type="EMBL" id="VSWC01000171">
    <property type="protein sequence ID" value="KAA1070712.1"/>
    <property type="molecule type" value="Genomic_DNA"/>
</dbReference>
<keyword evidence="1" id="KW-0812">Transmembrane</keyword>
<protein>
    <submittedName>
        <fullName evidence="2">Uncharacterized protein</fullName>
    </submittedName>
</protein>
<evidence type="ECO:0000313" key="3">
    <source>
        <dbReference type="Proteomes" id="UP000324748"/>
    </source>
</evidence>
<comment type="caution">
    <text evidence="2">The sequence shown here is derived from an EMBL/GenBank/DDBJ whole genome shotgun (WGS) entry which is preliminary data.</text>
</comment>